<dbReference type="AlphaFoldDB" id="A0A1L9P7T5"/>
<dbReference type="RefSeq" id="XP_040663350.1">
    <property type="nucleotide sequence ID" value="XM_040816672.1"/>
</dbReference>
<dbReference type="VEuPathDB" id="FungiDB:ASPVEDRAFT_79289"/>
<name>A0A1L9P7T5_ASPVE</name>
<sequence>MNSLKLPTKLGDKGLTEFHWLQSEPFTVEVDGGTEVTYEPTEGYYKGCMSVQRGFISAEDNKSPKPNKKAAAPDLYKLSDVYFLEWQRQAANSRNIKHLKYFLRFHIVNTDTKRIISQATGNNVKVWPGDMFGIETDEGKALLATPNGIGVAYFLINHKPELGVKTVEKVQVWRQEDDPEWFNMLFYISQPQR</sequence>
<dbReference type="OrthoDB" id="5337308at2759"/>
<accession>A0A1L9P7T5</accession>
<proteinExistence type="predicted"/>
<keyword evidence="2" id="KW-1185">Reference proteome</keyword>
<reference evidence="2" key="1">
    <citation type="journal article" date="2017" name="Genome Biol.">
        <title>Comparative genomics reveals high biological diversity and specific adaptations in the industrially and medically important fungal genus Aspergillus.</title>
        <authorList>
            <person name="de Vries R.P."/>
            <person name="Riley R."/>
            <person name="Wiebenga A."/>
            <person name="Aguilar-Osorio G."/>
            <person name="Amillis S."/>
            <person name="Uchima C.A."/>
            <person name="Anderluh G."/>
            <person name="Asadollahi M."/>
            <person name="Askin M."/>
            <person name="Barry K."/>
            <person name="Battaglia E."/>
            <person name="Bayram O."/>
            <person name="Benocci T."/>
            <person name="Braus-Stromeyer S.A."/>
            <person name="Caldana C."/>
            <person name="Canovas D."/>
            <person name="Cerqueira G.C."/>
            <person name="Chen F."/>
            <person name="Chen W."/>
            <person name="Choi C."/>
            <person name="Clum A."/>
            <person name="Dos Santos R.A."/>
            <person name="Damasio A.R."/>
            <person name="Diallinas G."/>
            <person name="Emri T."/>
            <person name="Fekete E."/>
            <person name="Flipphi M."/>
            <person name="Freyberg S."/>
            <person name="Gallo A."/>
            <person name="Gournas C."/>
            <person name="Habgood R."/>
            <person name="Hainaut M."/>
            <person name="Harispe M.L."/>
            <person name="Henrissat B."/>
            <person name="Hilden K.S."/>
            <person name="Hope R."/>
            <person name="Hossain A."/>
            <person name="Karabika E."/>
            <person name="Karaffa L."/>
            <person name="Karanyi Z."/>
            <person name="Krasevec N."/>
            <person name="Kuo A."/>
            <person name="Kusch H."/>
            <person name="LaButti K."/>
            <person name="Lagendijk E.L."/>
            <person name="Lapidus A."/>
            <person name="Levasseur A."/>
            <person name="Lindquist E."/>
            <person name="Lipzen A."/>
            <person name="Logrieco A.F."/>
            <person name="MacCabe A."/>
            <person name="Maekelae M.R."/>
            <person name="Malavazi I."/>
            <person name="Melin P."/>
            <person name="Meyer V."/>
            <person name="Mielnichuk N."/>
            <person name="Miskei M."/>
            <person name="Molnar A.P."/>
            <person name="Mule G."/>
            <person name="Ngan C.Y."/>
            <person name="Orejas M."/>
            <person name="Orosz E."/>
            <person name="Ouedraogo J.P."/>
            <person name="Overkamp K.M."/>
            <person name="Park H.-S."/>
            <person name="Perrone G."/>
            <person name="Piumi F."/>
            <person name="Punt P.J."/>
            <person name="Ram A.F."/>
            <person name="Ramon A."/>
            <person name="Rauscher S."/>
            <person name="Record E."/>
            <person name="Riano-Pachon D.M."/>
            <person name="Robert V."/>
            <person name="Roehrig J."/>
            <person name="Ruller R."/>
            <person name="Salamov A."/>
            <person name="Salih N.S."/>
            <person name="Samson R.A."/>
            <person name="Sandor E."/>
            <person name="Sanguinetti M."/>
            <person name="Schuetze T."/>
            <person name="Sepcic K."/>
            <person name="Shelest E."/>
            <person name="Sherlock G."/>
            <person name="Sophianopoulou V."/>
            <person name="Squina F.M."/>
            <person name="Sun H."/>
            <person name="Susca A."/>
            <person name="Todd R.B."/>
            <person name="Tsang A."/>
            <person name="Unkles S.E."/>
            <person name="van de Wiele N."/>
            <person name="van Rossen-Uffink D."/>
            <person name="Oliveira J.V."/>
            <person name="Vesth T.C."/>
            <person name="Visser J."/>
            <person name="Yu J.-H."/>
            <person name="Zhou M."/>
            <person name="Andersen M.R."/>
            <person name="Archer D.B."/>
            <person name="Baker S.E."/>
            <person name="Benoit I."/>
            <person name="Brakhage A.A."/>
            <person name="Braus G.H."/>
            <person name="Fischer R."/>
            <person name="Frisvad J.C."/>
            <person name="Goldman G.H."/>
            <person name="Houbraken J."/>
            <person name="Oakley B."/>
            <person name="Pocsi I."/>
            <person name="Scazzocchio C."/>
            <person name="Seiboth B."/>
            <person name="vanKuyk P.A."/>
            <person name="Wortman J."/>
            <person name="Dyer P.S."/>
            <person name="Grigoriev I.V."/>
        </authorList>
    </citation>
    <scope>NUCLEOTIDE SEQUENCE [LARGE SCALE GENOMIC DNA]</scope>
    <source>
        <strain evidence="2">CBS 583.65</strain>
    </source>
</reference>
<gene>
    <name evidence="1" type="ORF">ASPVEDRAFT_79289</name>
</gene>
<protein>
    <submittedName>
        <fullName evidence="1">Uncharacterized protein</fullName>
    </submittedName>
</protein>
<dbReference type="Proteomes" id="UP000184073">
    <property type="component" value="Unassembled WGS sequence"/>
</dbReference>
<evidence type="ECO:0000313" key="2">
    <source>
        <dbReference type="Proteomes" id="UP000184073"/>
    </source>
</evidence>
<evidence type="ECO:0000313" key="1">
    <source>
        <dbReference type="EMBL" id="OJI97587.1"/>
    </source>
</evidence>
<dbReference type="EMBL" id="KV878125">
    <property type="protein sequence ID" value="OJI97587.1"/>
    <property type="molecule type" value="Genomic_DNA"/>
</dbReference>
<dbReference type="GeneID" id="63732183"/>
<organism evidence="1 2">
    <name type="scientific">Aspergillus versicolor CBS 583.65</name>
    <dbReference type="NCBI Taxonomy" id="1036611"/>
    <lineage>
        <taxon>Eukaryota</taxon>
        <taxon>Fungi</taxon>
        <taxon>Dikarya</taxon>
        <taxon>Ascomycota</taxon>
        <taxon>Pezizomycotina</taxon>
        <taxon>Eurotiomycetes</taxon>
        <taxon>Eurotiomycetidae</taxon>
        <taxon>Eurotiales</taxon>
        <taxon>Aspergillaceae</taxon>
        <taxon>Aspergillus</taxon>
        <taxon>Aspergillus subgen. Nidulantes</taxon>
    </lineage>
</organism>